<evidence type="ECO:0000313" key="2">
    <source>
        <dbReference type="Proteomes" id="UP000095287"/>
    </source>
</evidence>
<protein>
    <submittedName>
        <fullName evidence="3">Uncharacterized protein</fullName>
    </submittedName>
</protein>
<accession>A0A1I7ZEJ4</accession>
<sequence length="123" mass="14048">MPVALIYAFILSFVVLFLVLYHLERHRDSVNVTKLNVLEQAVGCCGSWFGLLYALICFCMHRPIRDKVEKDAALLPCVQRRMKVRAQSGAIAIKSVSGDSLCFSDETTIYFDHLNIYWNFAQL</sequence>
<dbReference type="Proteomes" id="UP000095287">
    <property type="component" value="Unplaced"/>
</dbReference>
<keyword evidence="1" id="KW-0472">Membrane</keyword>
<organism evidence="2 3">
    <name type="scientific">Steinernema glaseri</name>
    <dbReference type="NCBI Taxonomy" id="37863"/>
    <lineage>
        <taxon>Eukaryota</taxon>
        <taxon>Metazoa</taxon>
        <taxon>Ecdysozoa</taxon>
        <taxon>Nematoda</taxon>
        <taxon>Chromadorea</taxon>
        <taxon>Rhabditida</taxon>
        <taxon>Tylenchina</taxon>
        <taxon>Panagrolaimomorpha</taxon>
        <taxon>Strongyloidoidea</taxon>
        <taxon>Steinernematidae</taxon>
        <taxon>Steinernema</taxon>
    </lineage>
</organism>
<feature type="transmembrane region" description="Helical" evidence="1">
    <location>
        <begin position="35"/>
        <end position="56"/>
    </location>
</feature>
<dbReference type="WBParaSite" id="L893_g25560.t1">
    <property type="protein sequence ID" value="L893_g25560.t1"/>
    <property type="gene ID" value="L893_g25560"/>
</dbReference>
<name>A0A1I7ZEJ4_9BILA</name>
<keyword evidence="1" id="KW-1133">Transmembrane helix</keyword>
<evidence type="ECO:0000313" key="3">
    <source>
        <dbReference type="WBParaSite" id="L893_g25560.t1"/>
    </source>
</evidence>
<proteinExistence type="predicted"/>
<feature type="transmembrane region" description="Helical" evidence="1">
    <location>
        <begin position="6"/>
        <end position="23"/>
    </location>
</feature>
<dbReference type="AlphaFoldDB" id="A0A1I7ZEJ4"/>
<keyword evidence="1" id="KW-0812">Transmembrane</keyword>
<evidence type="ECO:0000256" key="1">
    <source>
        <dbReference type="SAM" id="Phobius"/>
    </source>
</evidence>
<keyword evidence="2" id="KW-1185">Reference proteome</keyword>
<reference evidence="3" key="1">
    <citation type="submission" date="2016-11" db="UniProtKB">
        <authorList>
            <consortium name="WormBaseParasite"/>
        </authorList>
    </citation>
    <scope>IDENTIFICATION</scope>
</reference>